<dbReference type="EMBL" id="KN822105">
    <property type="protein sequence ID" value="KIM57108.1"/>
    <property type="molecule type" value="Genomic_DNA"/>
</dbReference>
<keyword evidence="2" id="KW-1185">Reference proteome</keyword>
<accession>A0A0C2Z599</accession>
<evidence type="ECO:0000313" key="1">
    <source>
        <dbReference type="EMBL" id="KIM57108.1"/>
    </source>
</evidence>
<proteinExistence type="predicted"/>
<name>A0A0C2Z599_9AGAM</name>
<dbReference type="OrthoDB" id="2690221at2759"/>
<dbReference type="InParanoid" id="A0A0C2Z599"/>
<dbReference type="AlphaFoldDB" id="A0A0C2Z599"/>
<evidence type="ECO:0000313" key="2">
    <source>
        <dbReference type="Proteomes" id="UP000053989"/>
    </source>
</evidence>
<gene>
    <name evidence="1" type="ORF">SCLCIDRAFT_29058</name>
</gene>
<organism evidence="1 2">
    <name type="scientific">Scleroderma citrinum Foug A</name>
    <dbReference type="NCBI Taxonomy" id="1036808"/>
    <lineage>
        <taxon>Eukaryota</taxon>
        <taxon>Fungi</taxon>
        <taxon>Dikarya</taxon>
        <taxon>Basidiomycota</taxon>
        <taxon>Agaricomycotina</taxon>
        <taxon>Agaricomycetes</taxon>
        <taxon>Agaricomycetidae</taxon>
        <taxon>Boletales</taxon>
        <taxon>Sclerodermatineae</taxon>
        <taxon>Sclerodermataceae</taxon>
        <taxon>Scleroderma</taxon>
    </lineage>
</organism>
<sequence>MVDIKPFHGEDSPNENPQDFLKAFNRVMRENPNITSDAEKIEVFDDYLAGGSAVEEWYNSLPASKHYRWDKFREAFKTRWPPIQCTMKMMQDYKKELLELELAEDSIGTIKMKSGVQAWTHVIWAEEALSLAKLAKI</sequence>
<reference evidence="2" key="2">
    <citation type="submission" date="2015-01" db="EMBL/GenBank/DDBJ databases">
        <title>Evolutionary Origins and Diversification of the Mycorrhizal Mutualists.</title>
        <authorList>
            <consortium name="DOE Joint Genome Institute"/>
            <consortium name="Mycorrhizal Genomics Consortium"/>
            <person name="Kohler A."/>
            <person name="Kuo A."/>
            <person name="Nagy L.G."/>
            <person name="Floudas D."/>
            <person name="Copeland A."/>
            <person name="Barry K.W."/>
            <person name="Cichocki N."/>
            <person name="Veneault-Fourrey C."/>
            <person name="LaButti K."/>
            <person name="Lindquist E.A."/>
            <person name="Lipzen A."/>
            <person name="Lundell T."/>
            <person name="Morin E."/>
            <person name="Murat C."/>
            <person name="Riley R."/>
            <person name="Ohm R."/>
            <person name="Sun H."/>
            <person name="Tunlid A."/>
            <person name="Henrissat B."/>
            <person name="Grigoriev I.V."/>
            <person name="Hibbett D.S."/>
            <person name="Martin F."/>
        </authorList>
    </citation>
    <scope>NUCLEOTIDE SEQUENCE [LARGE SCALE GENOMIC DNA]</scope>
    <source>
        <strain evidence="2">Foug A</strain>
    </source>
</reference>
<evidence type="ECO:0008006" key="3">
    <source>
        <dbReference type="Google" id="ProtNLM"/>
    </source>
</evidence>
<dbReference type="Proteomes" id="UP000053989">
    <property type="component" value="Unassembled WGS sequence"/>
</dbReference>
<protein>
    <recommendedName>
        <fullName evidence="3">Retrotransposon gag domain-containing protein</fullName>
    </recommendedName>
</protein>
<dbReference type="HOGENOM" id="CLU_037286_3_0_1"/>
<reference evidence="1 2" key="1">
    <citation type="submission" date="2014-04" db="EMBL/GenBank/DDBJ databases">
        <authorList>
            <consortium name="DOE Joint Genome Institute"/>
            <person name="Kuo A."/>
            <person name="Kohler A."/>
            <person name="Nagy L.G."/>
            <person name="Floudas D."/>
            <person name="Copeland A."/>
            <person name="Barry K.W."/>
            <person name="Cichocki N."/>
            <person name="Veneault-Fourrey C."/>
            <person name="LaButti K."/>
            <person name="Lindquist E.A."/>
            <person name="Lipzen A."/>
            <person name="Lundell T."/>
            <person name="Morin E."/>
            <person name="Murat C."/>
            <person name="Sun H."/>
            <person name="Tunlid A."/>
            <person name="Henrissat B."/>
            <person name="Grigoriev I.V."/>
            <person name="Hibbett D.S."/>
            <person name="Martin F."/>
            <person name="Nordberg H.P."/>
            <person name="Cantor M.N."/>
            <person name="Hua S.X."/>
        </authorList>
    </citation>
    <scope>NUCLEOTIDE SEQUENCE [LARGE SCALE GENOMIC DNA]</scope>
    <source>
        <strain evidence="1 2">Foug A</strain>
    </source>
</reference>